<dbReference type="Proteomes" id="UP000573603">
    <property type="component" value="Unassembled WGS sequence"/>
</dbReference>
<name>A0A8H5E145_9HYPO</name>
<sequence length="529" mass="60563">MLQECRNHHNRCQRTSRAPPPFRLIDVSPKINDSVQVRDTKSIKNPSWAALSYCWGEEKQSGITTEGNIEARQIQLAICELPPTIRDAIHVCRQLNIQYLWVDSICILQDNATDKFEEIAKMTGVYQDAIFTISASCALSADRGFLEVRTPYPPGVALPVRTSKGYVVAQLIEKRYRLRPEPIDARAWTFQERILSTRFLSFATDGVEWKCSQSQCNLDKQGRYSKPEFSNLSPDICRISRWKALIAGYSGRYLSYLKDRPVAFAGVAQAYCQANSLEPGHYLAGFWRQTLLEDLLWLVNPLTDFFHGLDMDPRLVVGNSTGDTYIAPSWSWVSALYTVRWLPNNLVETAEVISTKIELVQPDVHFGAVRSGILRLRGPLHHDQLSIDWEGEIIREYKHQSDSHTHKREIHTSVFSDLEGEYAWFFEIGVLQEIGYDQRYFIPQEDCFQAEDPFWEEGLFEEEHPRHHKSLHGDIAGLVLLSTGKEKEFIRVGVYKEELGGTFHDDLSDGSCKLCALNKERELTEIEIV</sequence>
<comment type="caution">
    <text evidence="3">The sequence shown here is derived from an EMBL/GenBank/DDBJ whole genome shotgun (WGS) entry which is preliminary data.</text>
</comment>
<dbReference type="EMBL" id="JABEVY010000193">
    <property type="protein sequence ID" value="KAF5243245.1"/>
    <property type="molecule type" value="Genomic_DNA"/>
</dbReference>
<protein>
    <recommendedName>
        <fullName evidence="2">Heterokaryon incompatibility domain-containing protein</fullName>
    </recommendedName>
</protein>
<gene>
    <name evidence="3" type="ORF">FANTH_8254</name>
</gene>
<dbReference type="InterPro" id="IPR010730">
    <property type="entry name" value="HET"/>
</dbReference>
<feature type="domain" description="Heterokaryon incompatibility" evidence="2">
    <location>
        <begin position="48"/>
        <end position="192"/>
    </location>
</feature>
<dbReference type="Pfam" id="PF06985">
    <property type="entry name" value="HET"/>
    <property type="match status" value="1"/>
</dbReference>
<reference evidence="3 4" key="1">
    <citation type="journal article" date="2020" name="BMC Genomics">
        <title>Correction to: Identification and distribution of gene clusters required for synthesis of sphingolipid metabolism inhibitors in diverse species of the filamentous fungus Fusarium.</title>
        <authorList>
            <person name="Kim H.S."/>
            <person name="Lohmar J.M."/>
            <person name="Busman M."/>
            <person name="Brown D.W."/>
            <person name="Naumann T.A."/>
            <person name="Divon H.H."/>
            <person name="Lysoe E."/>
            <person name="Uhlig S."/>
            <person name="Proctor R.H."/>
        </authorList>
    </citation>
    <scope>NUCLEOTIDE SEQUENCE [LARGE SCALE GENOMIC DNA]</scope>
    <source>
        <strain evidence="3 4">NRRL 25214</strain>
    </source>
</reference>
<organism evidence="3 4">
    <name type="scientific">Fusarium anthophilum</name>
    <dbReference type="NCBI Taxonomy" id="48485"/>
    <lineage>
        <taxon>Eukaryota</taxon>
        <taxon>Fungi</taxon>
        <taxon>Dikarya</taxon>
        <taxon>Ascomycota</taxon>
        <taxon>Pezizomycotina</taxon>
        <taxon>Sordariomycetes</taxon>
        <taxon>Hypocreomycetidae</taxon>
        <taxon>Hypocreales</taxon>
        <taxon>Nectriaceae</taxon>
        <taxon>Fusarium</taxon>
        <taxon>Fusarium fujikuroi species complex</taxon>
    </lineage>
</organism>
<feature type="region of interest" description="Disordered" evidence="1">
    <location>
        <begin position="1"/>
        <end position="20"/>
    </location>
</feature>
<proteinExistence type="predicted"/>
<evidence type="ECO:0000259" key="2">
    <source>
        <dbReference type="Pfam" id="PF06985"/>
    </source>
</evidence>
<evidence type="ECO:0000313" key="4">
    <source>
        <dbReference type="Proteomes" id="UP000573603"/>
    </source>
</evidence>
<evidence type="ECO:0000313" key="3">
    <source>
        <dbReference type="EMBL" id="KAF5243245.1"/>
    </source>
</evidence>
<evidence type="ECO:0000256" key="1">
    <source>
        <dbReference type="SAM" id="MobiDB-lite"/>
    </source>
</evidence>
<dbReference type="PANTHER" id="PTHR33112:SF16">
    <property type="entry name" value="HETEROKARYON INCOMPATIBILITY DOMAIN-CONTAINING PROTEIN"/>
    <property type="match status" value="1"/>
</dbReference>
<accession>A0A8H5E145</accession>
<dbReference type="AlphaFoldDB" id="A0A8H5E145"/>
<dbReference type="PANTHER" id="PTHR33112">
    <property type="entry name" value="DOMAIN PROTEIN, PUTATIVE-RELATED"/>
    <property type="match status" value="1"/>
</dbReference>
<keyword evidence="4" id="KW-1185">Reference proteome</keyword>